<dbReference type="AlphaFoldDB" id="A0A8S1SZQ5"/>
<dbReference type="Proteomes" id="UP000689195">
    <property type="component" value="Unassembled WGS sequence"/>
</dbReference>
<keyword evidence="3" id="KW-1185">Reference proteome</keyword>
<protein>
    <recommendedName>
        <fullName evidence="4">Transmembrane protein</fullName>
    </recommendedName>
</protein>
<accession>A0A8S1SZQ5</accession>
<organism evidence="2 3">
    <name type="scientific">Paramecium pentaurelia</name>
    <dbReference type="NCBI Taxonomy" id="43138"/>
    <lineage>
        <taxon>Eukaryota</taxon>
        <taxon>Sar</taxon>
        <taxon>Alveolata</taxon>
        <taxon>Ciliophora</taxon>
        <taxon>Intramacronucleata</taxon>
        <taxon>Oligohymenophorea</taxon>
        <taxon>Peniculida</taxon>
        <taxon>Parameciidae</taxon>
        <taxon>Paramecium</taxon>
    </lineage>
</organism>
<evidence type="ECO:0000313" key="2">
    <source>
        <dbReference type="EMBL" id="CAD8145710.1"/>
    </source>
</evidence>
<gene>
    <name evidence="2" type="ORF">PPENT_87.1.T0140387</name>
</gene>
<evidence type="ECO:0000256" key="1">
    <source>
        <dbReference type="SAM" id="Phobius"/>
    </source>
</evidence>
<evidence type="ECO:0008006" key="4">
    <source>
        <dbReference type="Google" id="ProtNLM"/>
    </source>
</evidence>
<name>A0A8S1SZQ5_9CILI</name>
<reference evidence="2" key="1">
    <citation type="submission" date="2021-01" db="EMBL/GenBank/DDBJ databases">
        <authorList>
            <consortium name="Genoscope - CEA"/>
            <person name="William W."/>
        </authorList>
    </citation>
    <scope>NUCLEOTIDE SEQUENCE</scope>
</reference>
<keyword evidence="1" id="KW-0812">Transmembrane</keyword>
<sequence length="162" mass="19406">MQIKCTQADHRTQQILGFCIGSSCANQRPYCNFCIPSTLNIFISQHNQTFFMNGLSKDFLELIVFKRMFNNLKQLLIVLQACSFLFLTLIFHNYHNQEYHKLTNQQKTQVKWKIVKKYYFSNFINQSNKEDRFQTKCLEIQRIKLIISKIIIYKFDIITQKN</sequence>
<keyword evidence="1" id="KW-0472">Membrane</keyword>
<proteinExistence type="predicted"/>
<dbReference type="PROSITE" id="PS51257">
    <property type="entry name" value="PROKAR_LIPOPROTEIN"/>
    <property type="match status" value="1"/>
</dbReference>
<comment type="caution">
    <text evidence="2">The sequence shown here is derived from an EMBL/GenBank/DDBJ whole genome shotgun (WGS) entry which is preliminary data.</text>
</comment>
<feature type="transmembrane region" description="Helical" evidence="1">
    <location>
        <begin position="75"/>
        <end position="94"/>
    </location>
</feature>
<dbReference type="EMBL" id="CAJJDO010000014">
    <property type="protein sequence ID" value="CAD8145710.1"/>
    <property type="molecule type" value="Genomic_DNA"/>
</dbReference>
<keyword evidence="1" id="KW-1133">Transmembrane helix</keyword>
<evidence type="ECO:0000313" key="3">
    <source>
        <dbReference type="Proteomes" id="UP000689195"/>
    </source>
</evidence>